<proteinExistence type="predicted"/>
<gene>
    <name evidence="2" type="ORF">TSOC_004163</name>
</gene>
<evidence type="ECO:0000256" key="1">
    <source>
        <dbReference type="SAM" id="MobiDB-lite"/>
    </source>
</evidence>
<keyword evidence="3" id="KW-1185">Reference proteome</keyword>
<protein>
    <submittedName>
        <fullName evidence="2">Uncharacterized protein</fullName>
    </submittedName>
</protein>
<dbReference type="AlphaFoldDB" id="A0A2J8A9P6"/>
<evidence type="ECO:0000313" key="2">
    <source>
        <dbReference type="EMBL" id="PNH09231.1"/>
    </source>
</evidence>
<reference evidence="2 3" key="1">
    <citation type="journal article" date="2017" name="Mol. Biol. Evol.">
        <title>The 4-celled Tetrabaena socialis nuclear genome reveals the essential components for genetic control of cell number at the origin of multicellularity in the volvocine lineage.</title>
        <authorList>
            <person name="Featherston J."/>
            <person name="Arakaki Y."/>
            <person name="Hanschen E.R."/>
            <person name="Ferris P.J."/>
            <person name="Michod R.E."/>
            <person name="Olson B.J.S.C."/>
            <person name="Nozaki H."/>
            <person name="Durand P.M."/>
        </authorList>
    </citation>
    <scope>NUCLEOTIDE SEQUENCE [LARGE SCALE GENOMIC DNA]</scope>
    <source>
        <strain evidence="2 3">NIES-571</strain>
    </source>
</reference>
<organism evidence="2 3">
    <name type="scientific">Tetrabaena socialis</name>
    <dbReference type="NCBI Taxonomy" id="47790"/>
    <lineage>
        <taxon>Eukaryota</taxon>
        <taxon>Viridiplantae</taxon>
        <taxon>Chlorophyta</taxon>
        <taxon>core chlorophytes</taxon>
        <taxon>Chlorophyceae</taxon>
        <taxon>CS clade</taxon>
        <taxon>Chlamydomonadales</taxon>
        <taxon>Tetrabaenaceae</taxon>
        <taxon>Tetrabaena</taxon>
    </lineage>
</organism>
<feature type="region of interest" description="Disordered" evidence="1">
    <location>
        <begin position="412"/>
        <end position="432"/>
    </location>
</feature>
<accession>A0A2J8A9P6</accession>
<dbReference type="EMBL" id="PGGS01000098">
    <property type="protein sequence ID" value="PNH09231.1"/>
    <property type="molecule type" value="Genomic_DNA"/>
</dbReference>
<feature type="region of interest" description="Disordered" evidence="1">
    <location>
        <begin position="276"/>
        <end position="308"/>
    </location>
</feature>
<feature type="region of interest" description="Disordered" evidence="1">
    <location>
        <begin position="458"/>
        <end position="486"/>
    </location>
</feature>
<feature type="compositionally biased region" description="Low complexity" evidence="1">
    <location>
        <begin position="294"/>
        <end position="308"/>
    </location>
</feature>
<dbReference type="Proteomes" id="UP000236333">
    <property type="component" value="Unassembled WGS sequence"/>
</dbReference>
<name>A0A2J8A9P6_9CHLO</name>
<comment type="caution">
    <text evidence="2">The sequence shown here is derived from an EMBL/GenBank/DDBJ whole genome shotgun (WGS) entry which is preliminary data.</text>
</comment>
<sequence>MDVSHTARKLHVHILPYMVAVLPYILARASERTWLRPLYRSYPGATRGDGGGAAHGGGSHGAASGAAVVTSRAACTAGKPLQPAAAAAGPVVLVPAASPSAAAAPAAATPPCTPSLPSAPGAPLVFGITRLLRSGASRSGAIPQTRHFNRHRTPSSLCISGLIGSSSARGGPRLISVNAPMSLACAASGDGGSTASDAVCDLLAEAAIAAALNGSSTAAGGGGGLRPLAGNPVASPAAFAWPPALAPERTAVNTWPSGCPCRQLRCTPLELLVRHRLPPSKPGRPHQQGSQLQPPEASKAPAAAAATTSSGPLATVPLLVLPAEAAAEVVRLYGEALGRTTQVNVQFLLRGMTGMTEAEVRQAQPQLQVSSPPAGKAKTLEANSPTGGQPGEPGPAKFGRFVDHQARPRPRFTSTATAAGGHSGPATHASPSSAMQQHTWAVPSMPSAGHHTVRPMGYARELNSQGFSPGASISGLRSPDAFKEAA</sequence>
<evidence type="ECO:0000313" key="3">
    <source>
        <dbReference type="Proteomes" id="UP000236333"/>
    </source>
</evidence>
<feature type="region of interest" description="Disordered" evidence="1">
    <location>
        <begin position="360"/>
        <end position="400"/>
    </location>
</feature>